<evidence type="ECO:0000313" key="6">
    <source>
        <dbReference type="Proteomes" id="UP000602260"/>
    </source>
</evidence>
<feature type="region of interest" description="Disordered" evidence="2">
    <location>
        <begin position="957"/>
        <end position="987"/>
    </location>
</feature>
<proteinExistence type="predicted"/>
<dbReference type="Gene3D" id="1.50.10.20">
    <property type="match status" value="1"/>
</dbReference>
<dbReference type="RefSeq" id="WP_186878134.1">
    <property type="nucleotide sequence ID" value="NZ_JACOPN010000003.1"/>
</dbReference>
<feature type="chain" id="PRO_5035313840" evidence="3">
    <location>
        <begin position="26"/>
        <end position="1169"/>
    </location>
</feature>
<organism evidence="5 6">
    <name type="scientific">Flintibacter faecis</name>
    <dbReference type="NCBI Taxonomy" id="2763047"/>
    <lineage>
        <taxon>Bacteria</taxon>
        <taxon>Bacillati</taxon>
        <taxon>Bacillota</taxon>
        <taxon>Clostridia</taxon>
        <taxon>Eubacteriales</taxon>
        <taxon>Flintibacter</taxon>
    </lineage>
</organism>
<evidence type="ECO:0000256" key="2">
    <source>
        <dbReference type="SAM" id="MobiDB-lite"/>
    </source>
</evidence>
<evidence type="ECO:0000313" key="5">
    <source>
        <dbReference type="EMBL" id="MBC5716784.1"/>
    </source>
</evidence>
<dbReference type="Gene3D" id="2.170.130.30">
    <property type="match status" value="1"/>
</dbReference>
<gene>
    <name evidence="5" type="ORF">H8S55_05525</name>
</gene>
<dbReference type="InterPro" id="IPR008930">
    <property type="entry name" value="Terpenoid_cyclase/PrenylTrfase"/>
</dbReference>
<dbReference type="AlphaFoldDB" id="A0A8J6J2Y0"/>
<name>A0A8J6J2Y0_9FIRM</name>
<evidence type="ECO:0000256" key="1">
    <source>
        <dbReference type="ARBA" id="ARBA00022737"/>
    </source>
</evidence>
<evidence type="ECO:0000259" key="4">
    <source>
        <dbReference type="PROSITE" id="PS51272"/>
    </source>
</evidence>
<dbReference type="Pfam" id="PF00395">
    <property type="entry name" value="SLH"/>
    <property type="match status" value="3"/>
</dbReference>
<dbReference type="PROSITE" id="PS51272">
    <property type="entry name" value="SLH"/>
    <property type="match status" value="3"/>
</dbReference>
<dbReference type="InterPro" id="IPR001119">
    <property type="entry name" value="SLH_dom"/>
</dbReference>
<feature type="domain" description="SLH" evidence="4">
    <location>
        <begin position="1045"/>
        <end position="1108"/>
    </location>
</feature>
<dbReference type="InterPro" id="IPR027954">
    <property type="entry name" value="Transcobalamin-like_C"/>
</dbReference>
<keyword evidence="3" id="KW-0732">Signal</keyword>
<comment type="caution">
    <text evidence="5">The sequence shown here is derived from an EMBL/GenBank/DDBJ whole genome shotgun (WGS) entry which is preliminary data.</text>
</comment>
<accession>A0A8J6J2Y0</accession>
<feature type="signal peptide" evidence="3">
    <location>
        <begin position="1"/>
        <end position="25"/>
    </location>
</feature>
<dbReference type="EMBL" id="JACOPN010000003">
    <property type="protein sequence ID" value="MBC5716784.1"/>
    <property type="molecule type" value="Genomic_DNA"/>
</dbReference>
<sequence length="1169" mass="126205">MKKRALSLLMSLVMLVSMLPTTAWAAEEDVTNNEVEISLSECKEIGTYNDETAYLFDGNIPKDTTTISFVDFEEKMSDEYSMIASMIGNSMVLSTYKAPITQGYAMNATDEDWAFNETYTSYDFSTCNAYWISDDKDETHYIVVQLPEDFYDVEVEADFTATVNGGEALPYTVEKDAYSYTNDYSKVTTTVDLYTVQIPVGTTQVDLSYDNAHLTYNYHWEGKTPISVTDSDYLCGWVKDSTVGSTTVSVPVDYAPDGGESDGLIDYIQVQKPYNADWSGGDLLYAITFEYVDVPFTATCNGSPLNITELNETGYNYSYGWPVVTADGPLYTVTVPKTAKSVDLSFPKKQIVYNYDGNGGYLCDYSNVDWQTGTEELDGILLDSNGDGKLDYAQIQNPYADNGASGGEFVCAIKFTYPDGTTGTPSPVTPSGDVSFSDLINGIAASYATDGAGKDSNTAWITADMAVFASTYPATSYQFTKEQKQDIVNYLINATADKNPKASDLAKSIIALISMGYDPNDLTSADGVTFSAVDKLVAMINDDSNTAVTSVYTLPFELIALKQYGNRYDDAVAKLRKSALDQALEKGGWGYVYEGNAYFDADATSFMLQALAPYYYNVNGFEDITSIINKSKGALIRNLSFNDSGAVVSYGSPSTESTAQLILALTAMGENPKDNFLGKDLTKGLMSVADSSGKGFQYSGVLNAISTEQGFRSMLAIANAKSGTKYYFYDFDTDDLTSAASTTWAKNAAVSVKTIPEDAAVVVKSGETEVAADKVHGAYDLAAGEYSYTVSRSGYQTKTGSFTVTEAEAAGHARKTIHVSLVSAGSGSGSGSKTVNVTVKVMVPPADQSKRYTYKHDSRSYTNLLTTTGKVTVTAGSSVRDAFVTALDRDKIGYTEQSNGYFPTIGGWSEFERGEKSGWMYLVNGSMPSVAAQDYELTGNATVVWFYTDDYSNDYGSESWDDDSSSSGTTTTPTTPTTPANPVPDKAMSFTDVKSNDWYYSSVRYAYDNGLFSGVSHDSFGPGDSMDRSMLATVLYSLDGKPAAGKSGFADVADGAWYADAVAWAAEHGIVSGVGGGAFTPGGTVTREQLAVMLYRYAQYKGYDVSKTADLSGYADQDKLSDWAARAVQWACGSGLMNGRSAAQLAPEGTLTRAEAATMLKAFCENVKK</sequence>
<feature type="domain" description="SLH" evidence="4">
    <location>
        <begin position="1111"/>
        <end position="1169"/>
    </location>
</feature>
<reference evidence="5" key="1">
    <citation type="submission" date="2020-08" db="EMBL/GenBank/DDBJ databases">
        <title>Genome public.</title>
        <authorList>
            <person name="Liu C."/>
            <person name="Sun Q."/>
        </authorList>
    </citation>
    <scope>NUCLEOTIDE SEQUENCE</scope>
    <source>
        <strain evidence="5">BX5</strain>
    </source>
</reference>
<feature type="compositionally biased region" description="Low complexity" evidence="2">
    <location>
        <begin position="965"/>
        <end position="978"/>
    </location>
</feature>
<keyword evidence="1" id="KW-0677">Repeat</keyword>
<dbReference type="Pfam" id="PF14478">
    <property type="entry name" value="DUF4430"/>
    <property type="match status" value="1"/>
</dbReference>
<evidence type="ECO:0000256" key="3">
    <source>
        <dbReference type="SAM" id="SignalP"/>
    </source>
</evidence>
<protein>
    <submittedName>
        <fullName evidence="5">S-layer homology domain-containing protein</fullName>
    </submittedName>
</protein>
<feature type="domain" description="SLH" evidence="4">
    <location>
        <begin position="986"/>
        <end position="1044"/>
    </location>
</feature>
<dbReference type="Proteomes" id="UP000602260">
    <property type="component" value="Unassembled WGS sequence"/>
</dbReference>
<dbReference type="SUPFAM" id="SSF48239">
    <property type="entry name" value="Terpenoid cyclases/Protein prenyltransferases"/>
    <property type="match status" value="1"/>
</dbReference>
<keyword evidence="6" id="KW-1185">Reference proteome</keyword>